<feature type="region of interest" description="Disordered" evidence="5">
    <location>
        <begin position="221"/>
        <end position="332"/>
    </location>
</feature>
<evidence type="ECO:0000256" key="5">
    <source>
        <dbReference type="SAM" id="MobiDB-lite"/>
    </source>
</evidence>
<keyword evidence="2 6" id="KW-0812">Transmembrane</keyword>
<evidence type="ECO:0000256" key="7">
    <source>
        <dbReference type="SAM" id="SignalP"/>
    </source>
</evidence>
<dbReference type="Pfam" id="PF01822">
    <property type="entry name" value="WSC"/>
    <property type="match status" value="1"/>
</dbReference>
<dbReference type="PROSITE" id="PS51212">
    <property type="entry name" value="WSC"/>
    <property type="match status" value="1"/>
</dbReference>
<keyword evidence="3 6" id="KW-1133">Transmembrane helix</keyword>
<dbReference type="EMBL" id="MU854444">
    <property type="protein sequence ID" value="KAK4035413.1"/>
    <property type="molecule type" value="Genomic_DNA"/>
</dbReference>
<evidence type="ECO:0000256" key="1">
    <source>
        <dbReference type="ARBA" id="ARBA00004167"/>
    </source>
</evidence>
<protein>
    <recommendedName>
        <fullName evidence="8">WSC domain-containing protein</fullName>
    </recommendedName>
</protein>
<evidence type="ECO:0000259" key="8">
    <source>
        <dbReference type="PROSITE" id="PS51212"/>
    </source>
</evidence>
<feature type="signal peptide" evidence="7">
    <location>
        <begin position="1"/>
        <end position="25"/>
    </location>
</feature>
<reference evidence="10" key="1">
    <citation type="journal article" date="2023" name="Mol. Phylogenet. Evol.">
        <title>Genome-scale phylogeny and comparative genomics of the fungal order Sordariales.</title>
        <authorList>
            <person name="Hensen N."/>
            <person name="Bonometti L."/>
            <person name="Westerberg I."/>
            <person name="Brannstrom I.O."/>
            <person name="Guillou S."/>
            <person name="Cros-Aarteil S."/>
            <person name="Calhoun S."/>
            <person name="Haridas S."/>
            <person name="Kuo A."/>
            <person name="Mondo S."/>
            <person name="Pangilinan J."/>
            <person name="Riley R."/>
            <person name="LaButti K."/>
            <person name="Andreopoulos B."/>
            <person name="Lipzen A."/>
            <person name="Chen C."/>
            <person name="Yan M."/>
            <person name="Daum C."/>
            <person name="Ng V."/>
            <person name="Clum A."/>
            <person name="Steindorff A."/>
            <person name="Ohm R.A."/>
            <person name="Martin F."/>
            <person name="Silar P."/>
            <person name="Natvig D.O."/>
            <person name="Lalanne C."/>
            <person name="Gautier V."/>
            <person name="Ament-Velasquez S.L."/>
            <person name="Kruys A."/>
            <person name="Hutchinson M.I."/>
            <person name="Powell A.J."/>
            <person name="Barry K."/>
            <person name="Miller A.N."/>
            <person name="Grigoriev I.V."/>
            <person name="Debuchy R."/>
            <person name="Gladieux P."/>
            <person name="Hiltunen Thoren M."/>
            <person name="Johannesson H."/>
        </authorList>
    </citation>
    <scope>NUCLEOTIDE SEQUENCE [LARGE SCALE GENOMIC DNA]</scope>
    <source>
        <strain evidence="10">CBS 284.82</strain>
    </source>
</reference>
<comment type="caution">
    <text evidence="9">The sequence shown here is derived from an EMBL/GenBank/DDBJ whole genome shotgun (WGS) entry which is preliminary data.</text>
</comment>
<dbReference type="AlphaFoldDB" id="A0AAN6SQ16"/>
<dbReference type="PANTHER" id="PTHR15549">
    <property type="entry name" value="PAIRED IMMUNOGLOBULIN-LIKE TYPE 2 RECEPTOR"/>
    <property type="match status" value="1"/>
</dbReference>
<dbReference type="InterPro" id="IPR051694">
    <property type="entry name" value="Immunoregulatory_rcpt-like"/>
</dbReference>
<dbReference type="CDD" id="cd12087">
    <property type="entry name" value="TM_EGFR-like"/>
    <property type="match status" value="1"/>
</dbReference>
<dbReference type="GO" id="GO:0071944">
    <property type="term" value="C:cell periphery"/>
    <property type="evidence" value="ECO:0007669"/>
    <property type="project" value="UniProtKB-ARBA"/>
</dbReference>
<comment type="subcellular location">
    <subcellularLocation>
        <location evidence="1">Membrane</location>
        <topology evidence="1">Single-pass membrane protein</topology>
    </subcellularLocation>
</comment>
<feature type="chain" id="PRO_5042835937" description="WSC domain-containing protein" evidence="7">
    <location>
        <begin position="26"/>
        <end position="332"/>
    </location>
</feature>
<feature type="region of interest" description="Disordered" evidence="5">
    <location>
        <begin position="126"/>
        <end position="157"/>
    </location>
</feature>
<keyword evidence="10" id="KW-1185">Reference proteome</keyword>
<proteinExistence type="predicted"/>
<evidence type="ECO:0000313" key="9">
    <source>
        <dbReference type="EMBL" id="KAK4035413.1"/>
    </source>
</evidence>
<dbReference type="Proteomes" id="UP001303115">
    <property type="component" value="Unassembled WGS sequence"/>
</dbReference>
<feature type="compositionally biased region" description="Low complexity" evidence="5">
    <location>
        <begin position="228"/>
        <end position="241"/>
    </location>
</feature>
<evidence type="ECO:0000256" key="2">
    <source>
        <dbReference type="ARBA" id="ARBA00022692"/>
    </source>
</evidence>
<feature type="domain" description="WSC" evidence="8">
    <location>
        <begin position="34"/>
        <end position="122"/>
    </location>
</feature>
<dbReference type="GO" id="GO:0016020">
    <property type="term" value="C:membrane"/>
    <property type="evidence" value="ECO:0007669"/>
    <property type="project" value="UniProtKB-SubCell"/>
</dbReference>
<dbReference type="InterPro" id="IPR002889">
    <property type="entry name" value="WSC_carb-bd"/>
</dbReference>
<dbReference type="SMART" id="SM00321">
    <property type="entry name" value="WSC"/>
    <property type="match status" value="1"/>
</dbReference>
<evidence type="ECO:0000256" key="3">
    <source>
        <dbReference type="ARBA" id="ARBA00022989"/>
    </source>
</evidence>
<evidence type="ECO:0000313" key="10">
    <source>
        <dbReference type="Proteomes" id="UP001303115"/>
    </source>
</evidence>
<sequence length="332" mass="34848">MASQRSALVWASFTIAALLCSMVLAQQTLPQGPSVPTEYCSDVNTADMAALYSDYQSDGRCSGNCTDLKYALAIVHAKNCWCSNLIPNPADQKPLRDCQNPCPGYPSDYCGGNELFGYMEAAGGTPTGTAPAGGTATKSPSSTTSNSESKPPTMTTITVGGTVRTVTASSEPTAPNDSAMVDNTGTGLQAGAIAGIVIGVVGGLAVVAAFIWFLFAKRRRQDEGPDNGLGSPIRSGSSPGRMATPKSGEVSENRLGGAPGGPVGATWDSQNKRRSHLMPIDPRLDPFATGIYPGDHNRSRESFNSLQDNQDYSRRVHQAPKVLRAMNPDPDD</sequence>
<organism evidence="9 10">
    <name type="scientific">Parachaetomium inaequale</name>
    <dbReference type="NCBI Taxonomy" id="2588326"/>
    <lineage>
        <taxon>Eukaryota</taxon>
        <taxon>Fungi</taxon>
        <taxon>Dikarya</taxon>
        <taxon>Ascomycota</taxon>
        <taxon>Pezizomycotina</taxon>
        <taxon>Sordariomycetes</taxon>
        <taxon>Sordariomycetidae</taxon>
        <taxon>Sordariales</taxon>
        <taxon>Chaetomiaceae</taxon>
        <taxon>Parachaetomium</taxon>
    </lineage>
</organism>
<keyword evidence="4 6" id="KW-0472">Membrane</keyword>
<feature type="transmembrane region" description="Helical" evidence="6">
    <location>
        <begin position="192"/>
        <end position="215"/>
    </location>
</feature>
<evidence type="ECO:0000256" key="4">
    <source>
        <dbReference type="ARBA" id="ARBA00023136"/>
    </source>
</evidence>
<dbReference type="PANTHER" id="PTHR15549:SF31">
    <property type="entry name" value="WSC DOMAIN-CONTAINING PROTEIN"/>
    <property type="match status" value="1"/>
</dbReference>
<gene>
    <name evidence="9" type="ORF">C8A01DRAFT_17895</name>
</gene>
<name>A0AAN6SQ16_9PEZI</name>
<evidence type="ECO:0000256" key="6">
    <source>
        <dbReference type="SAM" id="Phobius"/>
    </source>
</evidence>
<accession>A0AAN6SQ16</accession>
<keyword evidence="7" id="KW-0732">Signal</keyword>